<keyword evidence="3" id="KW-1185">Reference proteome</keyword>
<reference evidence="2 3" key="1">
    <citation type="submission" date="2019-09" db="EMBL/GenBank/DDBJ databases">
        <title>Draft genome sequence of the thermophilic Saccharopolyspora hirsuta VKM Ac-666T.</title>
        <authorList>
            <person name="Lobastova T.G."/>
            <person name="Fokina V."/>
            <person name="Bragin E.Y."/>
            <person name="Shtratnikova V.Y."/>
            <person name="Starodumova I.P."/>
            <person name="Tarlachkov S.V."/>
            <person name="Donova M.V."/>
        </authorList>
    </citation>
    <scope>NUCLEOTIDE SEQUENCE [LARGE SCALE GENOMIC DNA]</scope>
    <source>
        <strain evidence="2 3">VKM Ac-666</strain>
    </source>
</reference>
<evidence type="ECO:0000313" key="2">
    <source>
        <dbReference type="EMBL" id="KAA5834905.1"/>
    </source>
</evidence>
<feature type="transmembrane region" description="Helical" evidence="1">
    <location>
        <begin position="187"/>
        <end position="212"/>
    </location>
</feature>
<organism evidence="2 3">
    <name type="scientific">Saccharopolyspora hirsuta</name>
    <dbReference type="NCBI Taxonomy" id="1837"/>
    <lineage>
        <taxon>Bacteria</taxon>
        <taxon>Bacillati</taxon>
        <taxon>Actinomycetota</taxon>
        <taxon>Actinomycetes</taxon>
        <taxon>Pseudonocardiales</taxon>
        <taxon>Pseudonocardiaceae</taxon>
        <taxon>Saccharopolyspora</taxon>
    </lineage>
</organism>
<sequence length="271" mass="29419">MGALQLVLGLICLAATVVAVVMVVRTVRRMVSSIRIGQPDPTRTGPVAARLRNVVVEVLGHTRMLKWGHVGVAHWLVMAGFIGLSLTVLEAYFEVFHPPSHLPLIGTWPVWNLVVELLGIGTVLGGFWLIGVRQVNHPRRADRVSRFLGSNFGQAYFVEAVVVLEGIGIMGLRAFKQASGLFEAPVWAAPVTHALGGILPASTAAVSVFAAFKILSAMIWLMVIARIITMGIAWHRFSAFFNIYFKREDDGGVALGAVRPMMSAGKPLDFE</sequence>
<dbReference type="Proteomes" id="UP000323946">
    <property type="component" value="Unassembled WGS sequence"/>
</dbReference>
<feature type="transmembrane region" description="Helical" evidence="1">
    <location>
        <begin position="219"/>
        <end position="237"/>
    </location>
</feature>
<feature type="transmembrane region" description="Helical" evidence="1">
    <location>
        <begin position="72"/>
        <end position="93"/>
    </location>
</feature>
<comment type="caution">
    <text evidence="2">The sequence shown here is derived from an EMBL/GenBank/DDBJ whole genome shotgun (WGS) entry which is preliminary data.</text>
</comment>
<name>A0A5M7C9A8_SACHI</name>
<feature type="non-terminal residue" evidence="2">
    <location>
        <position position="271"/>
    </location>
</feature>
<evidence type="ECO:0000313" key="3">
    <source>
        <dbReference type="Proteomes" id="UP000323946"/>
    </source>
</evidence>
<dbReference type="EMBL" id="VWPH01000004">
    <property type="protein sequence ID" value="KAA5834905.1"/>
    <property type="molecule type" value="Genomic_DNA"/>
</dbReference>
<proteinExistence type="predicted"/>
<feature type="transmembrane region" description="Helical" evidence="1">
    <location>
        <begin position="153"/>
        <end position="175"/>
    </location>
</feature>
<keyword evidence="1" id="KW-1133">Transmembrane helix</keyword>
<keyword evidence="1" id="KW-0812">Transmembrane</keyword>
<dbReference type="AlphaFoldDB" id="A0A5M7C9A8"/>
<gene>
    <name evidence="2" type="ORF">F1721_08785</name>
</gene>
<evidence type="ECO:0000256" key="1">
    <source>
        <dbReference type="SAM" id="Phobius"/>
    </source>
</evidence>
<feature type="transmembrane region" description="Helical" evidence="1">
    <location>
        <begin position="6"/>
        <end position="27"/>
    </location>
</feature>
<keyword evidence="1" id="KW-0472">Membrane</keyword>
<feature type="transmembrane region" description="Helical" evidence="1">
    <location>
        <begin position="113"/>
        <end position="132"/>
    </location>
</feature>
<accession>A0A5M7C9A8</accession>
<protein>
    <submittedName>
        <fullName evidence="2">Fe-S oxidoreductase</fullName>
    </submittedName>
</protein>